<dbReference type="PANTHER" id="PTHR37937">
    <property type="entry name" value="CONJUGATIVE TRANSFER: DNA TRANSPORT"/>
    <property type="match status" value="1"/>
</dbReference>
<dbReference type="GO" id="GO:0005886">
    <property type="term" value="C:plasma membrane"/>
    <property type="evidence" value="ECO:0007669"/>
    <property type="project" value="UniProtKB-SubCell"/>
</dbReference>
<feature type="transmembrane region" description="Helical" evidence="8">
    <location>
        <begin position="69"/>
        <end position="90"/>
    </location>
</feature>
<dbReference type="EMBL" id="CP047045">
    <property type="protein sequence ID" value="QGZ94949.1"/>
    <property type="molecule type" value="Genomic_DNA"/>
</dbReference>
<dbReference type="Pfam" id="PF02534">
    <property type="entry name" value="T4SS-DNA_transf"/>
    <property type="match status" value="1"/>
</dbReference>
<dbReference type="InterPro" id="IPR027417">
    <property type="entry name" value="P-loop_NTPase"/>
</dbReference>
<dbReference type="CDD" id="cd01127">
    <property type="entry name" value="TrwB_TraG_TraD_VirD4"/>
    <property type="match status" value="2"/>
</dbReference>
<dbReference type="Proteomes" id="UP000431269">
    <property type="component" value="Chromosome"/>
</dbReference>
<evidence type="ECO:0000256" key="4">
    <source>
        <dbReference type="ARBA" id="ARBA00022692"/>
    </source>
</evidence>
<keyword evidence="3" id="KW-1003">Cell membrane</keyword>
<dbReference type="RefSeq" id="WP_158765846.1">
    <property type="nucleotide sequence ID" value="NZ_CP047045.1"/>
</dbReference>
<evidence type="ECO:0000256" key="5">
    <source>
        <dbReference type="ARBA" id="ARBA00022989"/>
    </source>
</evidence>
<gene>
    <name evidence="9" type="primary">traG_2</name>
    <name evidence="9" type="ORF">DSM104635_01784</name>
</gene>
<keyword evidence="5 8" id="KW-1133">Transmembrane helix</keyword>
<feature type="region of interest" description="Disordered" evidence="7">
    <location>
        <begin position="641"/>
        <end position="679"/>
    </location>
</feature>
<evidence type="ECO:0000256" key="7">
    <source>
        <dbReference type="SAM" id="MobiDB-lite"/>
    </source>
</evidence>
<evidence type="ECO:0000313" key="9">
    <source>
        <dbReference type="EMBL" id="QGZ94949.1"/>
    </source>
</evidence>
<dbReference type="Gene3D" id="3.40.50.300">
    <property type="entry name" value="P-loop containing nucleotide triphosphate hydrolases"/>
    <property type="match status" value="1"/>
</dbReference>
<keyword evidence="6 8" id="KW-0472">Membrane</keyword>
<comment type="similarity">
    <text evidence="2">Belongs to the VirD4/TraG family.</text>
</comment>
<dbReference type="SUPFAM" id="SSF52540">
    <property type="entry name" value="P-loop containing nucleoside triphosphate hydrolases"/>
    <property type="match status" value="1"/>
</dbReference>
<evidence type="ECO:0000256" key="3">
    <source>
        <dbReference type="ARBA" id="ARBA00022475"/>
    </source>
</evidence>
<name>A0A6I6MJU9_9CAUL</name>
<dbReference type="InterPro" id="IPR051539">
    <property type="entry name" value="T4SS-coupling_protein"/>
</dbReference>
<evidence type="ECO:0000313" key="10">
    <source>
        <dbReference type="Proteomes" id="UP000431269"/>
    </source>
</evidence>
<keyword evidence="4 8" id="KW-0812">Transmembrane</keyword>
<comment type="subcellular location">
    <subcellularLocation>
        <location evidence="1">Cell membrane</location>
        <topology evidence="1">Multi-pass membrane protein</topology>
    </subcellularLocation>
</comment>
<accession>A0A6I6MJU9</accession>
<proteinExistence type="inferred from homology"/>
<sequence length="679" mass="74824">MRAIVIIAISIGVCVLGASLATQFIADAFNAQPALGAPLFSLNGVKVYAPWSVFSWTERWSDNFPKPFAIARLIVLLGFIAGVVIAALAFNVKRSLPTFGEQAWAKFADLEDADLFDQTGCVLGKFEGEILAYNGPGHQLLIGASRSGKGRGHIVPTLFAWDGSAVVLDIKGELDRGDPRHGFPGTSGFRATFGHVIRFSPTDPASAYFNPLFEVRPGSNEVRDVQNIVDIIVDSRGEARGAEAFWNETAKAILTGSILDTLYSEPPERKTFAVVREKLRDLDRTAELMRTTLHRRNPKTNELEVHPEVRHAAESYLAGEERLRSSIKATAESFFGLFADPLVAEKTSRSDFRIGDLMCDEKPVTLYLQPPPGDAPRLMLLMRLMISQIARSLMEHQTEDSAGRPKKHRLLLMLDEFPQLGRIDFFEKMMSAMASYGFKVSIACQSLNHITRAYGRENVIIDNCHLVTAFSAADPETAERIAKMTGEVWEVRPVRTEQRPRSLFGPHKGTMTYREERRPLLLPADVRKLPRDEQLIFVAGAKPIRAKKLRFDTEPLFAKRMRPAASGTPTLTVTHDWENVAPIGRLPTARKPATGGQAEKGARARPAKPAAPTQPELFITEPAAGGQPRAPKISEIALSGFRAPDRQTPSPVEPAVTTEITPAQAVHAPPQRRLRAEGL</sequence>
<dbReference type="PANTHER" id="PTHR37937:SF1">
    <property type="entry name" value="CONJUGATIVE TRANSFER: DNA TRANSPORT"/>
    <property type="match status" value="1"/>
</dbReference>
<feature type="region of interest" description="Disordered" evidence="7">
    <location>
        <begin position="586"/>
        <end position="614"/>
    </location>
</feature>
<organism evidence="9 10">
    <name type="scientific">Terricaulis silvestris</name>
    <dbReference type="NCBI Taxonomy" id="2686094"/>
    <lineage>
        <taxon>Bacteria</taxon>
        <taxon>Pseudomonadati</taxon>
        <taxon>Pseudomonadota</taxon>
        <taxon>Alphaproteobacteria</taxon>
        <taxon>Caulobacterales</taxon>
        <taxon>Caulobacteraceae</taxon>
        <taxon>Terricaulis</taxon>
    </lineage>
</organism>
<keyword evidence="10" id="KW-1185">Reference proteome</keyword>
<reference evidence="10" key="1">
    <citation type="submission" date="2019-12" db="EMBL/GenBank/DDBJ databases">
        <title>Complete genome of Terracaulis silvestris 0127_4.</title>
        <authorList>
            <person name="Vieira S."/>
            <person name="Riedel T."/>
            <person name="Sproer C."/>
            <person name="Pascual J."/>
            <person name="Boedeker C."/>
            <person name="Overmann J."/>
        </authorList>
    </citation>
    <scope>NUCLEOTIDE SEQUENCE [LARGE SCALE GENOMIC DNA]</scope>
    <source>
        <strain evidence="10">0127_4</strain>
    </source>
</reference>
<dbReference type="AlphaFoldDB" id="A0A6I6MJU9"/>
<evidence type="ECO:0000256" key="2">
    <source>
        <dbReference type="ARBA" id="ARBA00008806"/>
    </source>
</evidence>
<evidence type="ECO:0000256" key="8">
    <source>
        <dbReference type="SAM" id="Phobius"/>
    </source>
</evidence>
<protein>
    <submittedName>
        <fullName evidence="9">Conjugal transfer protein TraG</fullName>
    </submittedName>
</protein>
<evidence type="ECO:0000256" key="6">
    <source>
        <dbReference type="ARBA" id="ARBA00023136"/>
    </source>
</evidence>
<evidence type="ECO:0000256" key="1">
    <source>
        <dbReference type="ARBA" id="ARBA00004651"/>
    </source>
</evidence>
<dbReference type="InterPro" id="IPR003688">
    <property type="entry name" value="TraG/VirD4"/>
</dbReference>
<dbReference type="KEGG" id="tsv:DSM104635_01784"/>